<accession>A0ACB5U7C6</accession>
<name>A0ACB5U7C6_AMBMO</name>
<reference evidence="1" key="1">
    <citation type="submission" date="2023-04" db="EMBL/GenBank/DDBJ databases">
        <title>Ambrosiozyma monospora NBRC 10751.</title>
        <authorList>
            <person name="Ichikawa N."/>
            <person name="Sato H."/>
            <person name="Tonouchi N."/>
        </authorList>
    </citation>
    <scope>NUCLEOTIDE SEQUENCE</scope>
    <source>
        <strain evidence="1">NBRC 10751</strain>
    </source>
</reference>
<keyword evidence="2" id="KW-1185">Reference proteome</keyword>
<evidence type="ECO:0000313" key="1">
    <source>
        <dbReference type="EMBL" id="GMF03645.1"/>
    </source>
</evidence>
<comment type="caution">
    <text evidence="1">The sequence shown here is derived from an EMBL/GenBank/DDBJ whole genome shotgun (WGS) entry which is preliminary data.</text>
</comment>
<organism evidence="1 2">
    <name type="scientific">Ambrosiozyma monospora</name>
    <name type="common">Yeast</name>
    <name type="synonym">Endomycopsis monosporus</name>
    <dbReference type="NCBI Taxonomy" id="43982"/>
    <lineage>
        <taxon>Eukaryota</taxon>
        <taxon>Fungi</taxon>
        <taxon>Dikarya</taxon>
        <taxon>Ascomycota</taxon>
        <taxon>Saccharomycotina</taxon>
        <taxon>Pichiomycetes</taxon>
        <taxon>Pichiales</taxon>
        <taxon>Pichiaceae</taxon>
        <taxon>Ambrosiozyma</taxon>
    </lineage>
</organism>
<dbReference type="EMBL" id="BSXS01013153">
    <property type="protein sequence ID" value="GMF03645.1"/>
    <property type="molecule type" value="Genomic_DNA"/>
</dbReference>
<gene>
    <name evidence="1" type="ORF">Amon02_001185700</name>
</gene>
<proteinExistence type="predicted"/>
<dbReference type="Proteomes" id="UP001165064">
    <property type="component" value="Unassembled WGS sequence"/>
</dbReference>
<evidence type="ECO:0000313" key="2">
    <source>
        <dbReference type="Proteomes" id="UP001165064"/>
    </source>
</evidence>
<protein>
    <submittedName>
        <fullName evidence="1">Unnamed protein product</fullName>
    </submittedName>
</protein>
<sequence length="165" mass="19089">MIGMLQRKSPTSIEPFKLLMSLFQLESVDRPVSKIEEVFMKMILIAAPENDRILEILSLLNSYSNIDPMGSKNCLLYVFNNKIDFKAVNPKAAEMCLTSLFWMNLVQIKDIDDTSKLENAKTLISLAERKFKQGDDKQCSSSIITLFWSMDLQKHFEWLLIFKQI</sequence>